<evidence type="ECO:0000256" key="1">
    <source>
        <dbReference type="ARBA" id="ARBA00005791"/>
    </source>
</evidence>
<keyword evidence="5" id="KW-0676">Redox-active center</keyword>
<organism evidence="7 8">
    <name type="scientific">Paraconexibacter algicola</name>
    <dbReference type="NCBI Taxonomy" id="2133960"/>
    <lineage>
        <taxon>Bacteria</taxon>
        <taxon>Bacillati</taxon>
        <taxon>Actinomycetota</taxon>
        <taxon>Thermoleophilia</taxon>
        <taxon>Solirubrobacterales</taxon>
        <taxon>Paraconexibacteraceae</taxon>
        <taxon>Paraconexibacter</taxon>
    </lineage>
</organism>
<dbReference type="SUPFAM" id="SSF52833">
    <property type="entry name" value="Thioredoxin-like"/>
    <property type="match status" value="1"/>
</dbReference>
<evidence type="ECO:0000256" key="2">
    <source>
        <dbReference type="ARBA" id="ARBA00022729"/>
    </source>
</evidence>
<dbReference type="PANTHER" id="PTHR13887:SF14">
    <property type="entry name" value="DISULFIDE BOND FORMATION PROTEIN D"/>
    <property type="match status" value="1"/>
</dbReference>
<reference evidence="7 8" key="1">
    <citation type="submission" date="2018-03" db="EMBL/GenBank/DDBJ databases">
        <title>Aquarubrobacter algicola gen. nov., sp. nov., a novel actinobacterium isolated from shallow eutrophic lake during the end of cyanobacterial harmful algal blooms.</title>
        <authorList>
            <person name="Chun S.J."/>
        </authorList>
    </citation>
    <scope>NUCLEOTIDE SEQUENCE [LARGE SCALE GENOMIC DNA]</scope>
    <source>
        <strain evidence="7 8">Seoho-28</strain>
    </source>
</reference>
<dbReference type="RefSeq" id="WP_107568958.1">
    <property type="nucleotide sequence ID" value="NZ_PYYB01000001.1"/>
</dbReference>
<evidence type="ECO:0000313" key="7">
    <source>
        <dbReference type="EMBL" id="PTL60313.1"/>
    </source>
</evidence>
<proteinExistence type="inferred from homology"/>
<keyword evidence="8" id="KW-1185">Reference proteome</keyword>
<evidence type="ECO:0000256" key="3">
    <source>
        <dbReference type="ARBA" id="ARBA00023002"/>
    </source>
</evidence>
<evidence type="ECO:0000259" key="6">
    <source>
        <dbReference type="PROSITE" id="PS51352"/>
    </source>
</evidence>
<dbReference type="OrthoDB" id="117402at2"/>
<evidence type="ECO:0000256" key="5">
    <source>
        <dbReference type="ARBA" id="ARBA00023284"/>
    </source>
</evidence>
<dbReference type="InterPro" id="IPR012336">
    <property type="entry name" value="Thioredoxin-like_fold"/>
</dbReference>
<dbReference type="InterPro" id="IPR036249">
    <property type="entry name" value="Thioredoxin-like_sf"/>
</dbReference>
<accession>A0A2T4UM41</accession>
<keyword evidence="4" id="KW-1015">Disulfide bond</keyword>
<dbReference type="InterPro" id="IPR013766">
    <property type="entry name" value="Thioredoxin_domain"/>
</dbReference>
<comment type="similarity">
    <text evidence="1">Belongs to the thioredoxin family. DsbA subfamily.</text>
</comment>
<keyword evidence="3" id="KW-0560">Oxidoreductase</keyword>
<comment type="caution">
    <text evidence="7">The sequence shown here is derived from an EMBL/GenBank/DDBJ whole genome shotgun (WGS) entry which is preliminary data.</text>
</comment>
<gene>
    <name evidence="7" type="ORF">C7Y72_12015</name>
</gene>
<protein>
    <submittedName>
        <fullName evidence="7">Disulfide bond formation protein DsbA</fullName>
    </submittedName>
</protein>
<dbReference type="PROSITE" id="PS51352">
    <property type="entry name" value="THIOREDOXIN_2"/>
    <property type="match status" value="1"/>
</dbReference>
<evidence type="ECO:0000313" key="8">
    <source>
        <dbReference type="Proteomes" id="UP000240739"/>
    </source>
</evidence>
<dbReference type="Proteomes" id="UP000240739">
    <property type="component" value="Unassembled WGS sequence"/>
</dbReference>
<keyword evidence="2" id="KW-0732">Signal</keyword>
<name>A0A2T4UM41_9ACTN</name>
<evidence type="ECO:0000256" key="4">
    <source>
        <dbReference type="ARBA" id="ARBA00023157"/>
    </source>
</evidence>
<dbReference type="EMBL" id="PYYB01000001">
    <property type="protein sequence ID" value="PTL60313.1"/>
    <property type="molecule type" value="Genomic_DNA"/>
</dbReference>
<dbReference type="GO" id="GO:0016491">
    <property type="term" value="F:oxidoreductase activity"/>
    <property type="evidence" value="ECO:0007669"/>
    <property type="project" value="UniProtKB-KW"/>
</dbReference>
<dbReference type="PANTHER" id="PTHR13887">
    <property type="entry name" value="GLUTATHIONE S-TRANSFERASE KAPPA"/>
    <property type="match status" value="1"/>
</dbReference>
<dbReference type="Pfam" id="PF13462">
    <property type="entry name" value="Thioredoxin_4"/>
    <property type="match status" value="1"/>
</dbReference>
<dbReference type="Gene3D" id="3.40.30.10">
    <property type="entry name" value="Glutaredoxin"/>
    <property type="match status" value="1"/>
</dbReference>
<sequence length="221" mass="23947">MSTNLKISGALVVVALAVVLGLVIAGGQSDEPTAAKPSPDTVASTPVVRADTHKLDVAADGKVTLVEFLDFECEACAAVYPLIEELRQQFAGRMTFAIRYFPLPGHRNGKIAAQAVEAASKQGKLEPMYKRMYETQKEWGESEDSKKDVFLGYAEDLGLDMTKFRADLESPATIARIEKDMQDGANLGVVSTPTLFLDGEMMNLQSAEQLRADIEAAFSAR</sequence>
<dbReference type="AlphaFoldDB" id="A0A2T4UM41"/>
<feature type="domain" description="Thioredoxin" evidence="6">
    <location>
        <begin position="32"/>
        <end position="219"/>
    </location>
</feature>